<dbReference type="PROSITE" id="PS50835">
    <property type="entry name" value="IG_LIKE"/>
    <property type="match status" value="2"/>
</dbReference>
<name>A0ABM1RZ20_LIMPO</name>
<dbReference type="InterPro" id="IPR013783">
    <property type="entry name" value="Ig-like_fold"/>
</dbReference>
<feature type="domain" description="Ig-like" evidence="2">
    <location>
        <begin position="2"/>
        <end position="92"/>
    </location>
</feature>
<dbReference type="SUPFAM" id="SSF48726">
    <property type="entry name" value="Immunoglobulin"/>
    <property type="match status" value="2"/>
</dbReference>
<evidence type="ECO:0000256" key="1">
    <source>
        <dbReference type="ARBA" id="ARBA00023319"/>
    </source>
</evidence>
<feature type="non-terminal residue" evidence="4">
    <location>
        <position position="1"/>
    </location>
</feature>
<dbReference type="InterPro" id="IPR036179">
    <property type="entry name" value="Ig-like_dom_sf"/>
</dbReference>
<evidence type="ECO:0000259" key="2">
    <source>
        <dbReference type="PROSITE" id="PS50835"/>
    </source>
</evidence>
<dbReference type="GeneID" id="111084135"/>
<dbReference type="PANTHER" id="PTHR10075:SF100">
    <property type="entry name" value="FASCICLIN-2"/>
    <property type="match status" value="1"/>
</dbReference>
<organism evidence="3 4">
    <name type="scientific">Limulus polyphemus</name>
    <name type="common">Atlantic horseshoe crab</name>
    <dbReference type="NCBI Taxonomy" id="6850"/>
    <lineage>
        <taxon>Eukaryota</taxon>
        <taxon>Metazoa</taxon>
        <taxon>Ecdysozoa</taxon>
        <taxon>Arthropoda</taxon>
        <taxon>Chelicerata</taxon>
        <taxon>Merostomata</taxon>
        <taxon>Xiphosura</taxon>
        <taxon>Limulidae</taxon>
        <taxon>Limulus</taxon>
    </lineage>
</organism>
<evidence type="ECO:0000313" key="3">
    <source>
        <dbReference type="Proteomes" id="UP000694941"/>
    </source>
</evidence>
<dbReference type="InterPro" id="IPR013098">
    <property type="entry name" value="Ig_I-set"/>
</dbReference>
<accession>A0ABM1RZ20</accession>
<dbReference type="RefSeq" id="XP_022236625.1">
    <property type="nucleotide sequence ID" value="XM_022380917.1"/>
</dbReference>
<feature type="non-terminal residue" evidence="4">
    <location>
        <position position="134"/>
    </location>
</feature>
<keyword evidence="3" id="KW-1185">Reference proteome</keyword>
<reference evidence="4" key="1">
    <citation type="submission" date="2025-08" db="UniProtKB">
        <authorList>
            <consortium name="RefSeq"/>
        </authorList>
    </citation>
    <scope>IDENTIFICATION</scope>
    <source>
        <tissue evidence="4">Muscle</tissue>
    </source>
</reference>
<gene>
    <name evidence="4" type="primary">LOC111084135</name>
</gene>
<proteinExistence type="predicted"/>
<keyword evidence="1" id="KW-0393">Immunoglobulin domain</keyword>
<dbReference type="Pfam" id="PF07679">
    <property type="entry name" value="I-set"/>
    <property type="match status" value="1"/>
</dbReference>
<dbReference type="PANTHER" id="PTHR10075">
    <property type="entry name" value="BASIGIN RELATED"/>
    <property type="match status" value="1"/>
</dbReference>
<dbReference type="InterPro" id="IPR007110">
    <property type="entry name" value="Ig-like_dom"/>
</dbReference>
<dbReference type="SMART" id="SM00408">
    <property type="entry name" value="IGc2"/>
    <property type="match status" value="1"/>
</dbReference>
<dbReference type="Proteomes" id="UP000694941">
    <property type="component" value="Unplaced"/>
</dbReference>
<dbReference type="InterPro" id="IPR003598">
    <property type="entry name" value="Ig_sub2"/>
</dbReference>
<dbReference type="Gene3D" id="2.60.40.10">
    <property type="entry name" value="Immunoglobulins"/>
    <property type="match status" value="2"/>
</dbReference>
<protein>
    <submittedName>
        <fullName evidence="4">Down syndrome cell adhesion molecule-like protein Dscam2</fullName>
    </submittedName>
</protein>
<feature type="domain" description="Ig-like" evidence="2">
    <location>
        <begin position="97"/>
        <end position="134"/>
    </location>
</feature>
<evidence type="ECO:0000313" key="4">
    <source>
        <dbReference type="RefSeq" id="XP_022236625.1"/>
    </source>
</evidence>
<sequence length="134" mass="14992">PPLIGEFHFDKNLHEGMRTRVYCSIAQGDQPITISWLKDGHPIPNDLGISVRTIDSFSVALAIDRLEPVHNGNYTCVATNEAATVQHTAQLVVDVPPYWMIEPTNTYVVLNEPVNINCLAKGYPVPRITWKRAK</sequence>